<keyword evidence="2" id="KW-1185">Reference proteome</keyword>
<gene>
    <name evidence="1" type="ORF">MgSA37_03753</name>
</gene>
<evidence type="ECO:0000313" key="1">
    <source>
        <dbReference type="EMBL" id="BAU55563.1"/>
    </source>
</evidence>
<accession>A0A0X8X5Q2</accession>
<dbReference type="AlphaFoldDB" id="A0A0X8X5Q2"/>
<dbReference type="KEGG" id="mgot:MgSA37_03753"/>
<protein>
    <submittedName>
        <fullName evidence="1">Uncharacterized protein</fullName>
    </submittedName>
</protein>
<reference evidence="1 2" key="1">
    <citation type="submission" date="2015-12" db="EMBL/GenBank/DDBJ databases">
        <title>Genome sequence of Mucilaginibacter gotjawali.</title>
        <authorList>
            <person name="Lee J.S."/>
            <person name="Lee K.C."/>
            <person name="Kim K.K."/>
            <person name="Lee B.W."/>
        </authorList>
    </citation>
    <scope>NUCLEOTIDE SEQUENCE [LARGE SCALE GENOMIC DNA]</scope>
    <source>
        <strain evidence="1 2">SA3-7</strain>
    </source>
</reference>
<evidence type="ECO:0000313" key="2">
    <source>
        <dbReference type="Proteomes" id="UP000218263"/>
    </source>
</evidence>
<organism evidence="1 2">
    <name type="scientific">Mucilaginibacter gotjawali</name>
    <dbReference type="NCBI Taxonomy" id="1550579"/>
    <lineage>
        <taxon>Bacteria</taxon>
        <taxon>Pseudomonadati</taxon>
        <taxon>Bacteroidota</taxon>
        <taxon>Sphingobacteriia</taxon>
        <taxon>Sphingobacteriales</taxon>
        <taxon>Sphingobacteriaceae</taxon>
        <taxon>Mucilaginibacter</taxon>
    </lineage>
</organism>
<dbReference type="Proteomes" id="UP000218263">
    <property type="component" value="Chromosome"/>
</dbReference>
<dbReference type="RefSeq" id="WP_096353941.1">
    <property type="nucleotide sequence ID" value="NZ_AP017313.1"/>
</dbReference>
<name>A0A0X8X5Q2_9SPHI</name>
<dbReference type="EMBL" id="AP017313">
    <property type="protein sequence ID" value="BAU55563.1"/>
    <property type="molecule type" value="Genomic_DNA"/>
</dbReference>
<sequence>MINPEDELLPDDSDSSDTADQQSQQDIHSNGLDETPVDENTTDTDILKQSYDAAESAYTLKLGGEGKPKKE</sequence>
<proteinExistence type="predicted"/>